<dbReference type="PANTHER" id="PTHR22916">
    <property type="entry name" value="GLYCOSYLTRANSFERASE"/>
    <property type="match status" value="1"/>
</dbReference>
<dbReference type="OrthoDB" id="8553932at2"/>
<dbReference type="Proteomes" id="UP000239469">
    <property type="component" value="Unassembled WGS sequence"/>
</dbReference>
<dbReference type="AlphaFoldDB" id="A0A2S9X8W5"/>
<dbReference type="PANTHER" id="PTHR22916:SF3">
    <property type="entry name" value="UDP-GLCNAC:BETAGAL BETA-1,3-N-ACETYLGLUCOSAMINYLTRANSFERASE-LIKE PROTEIN 1"/>
    <property type="match status" value="1"/>
</dbReference>
<name>A0A2S9X8W5_9NEIS</name>
<dbReference type="GO" id="GO:0016758">
    <property type="term" value="F:hexosyltransferase activity"/>
    <property type="evidence" value="ECO:0007669"/>
    <property type="project" value="UniProtKB-ARBA"/>
</dbReference>
<dbReference type="InterPro" id="IPR029044">
    <property type="entry name" value="Nucleotide-diphossugar_trans"/>
</dbReference>
<dbReference type="CDD" id="cd00761">
    <property type="entry name" value="Glyco_tranf_GTA_type"/>
    <property type="match status" value="1"/>
</dbReference>
<organism evidence="2 3">
    <name type="scientific">Chromobacterium amazonense</name>
    <dbReference type="NCBI Taxonomy" id="1382803"/>
    <lineage>
        <taxon>Bacteria</taxon>
        <taxon>Pseudomonadati</taxon>
        <taxon>Pseudomonadota</taxon>
        <taxon>Betaproteobacteria</taxon>
        <taxon>Neisseriales</taxon>
        <taxon>Chromobacteriaceae</taxon>
        <taxon>Chromobacterium</taxon>
    </lineage>
</organism>
<comment type="caution">
    <text evidence="2">The sequence shown here is derived from an EMBL/GenBank/DDBJ whole genome shotgun (WGS) entry which is preliminary data.</text>
</comment>
<accession>A0A2S9X8W5</accession>
<gene>
    <name evidence="2" type="ORF">BUE93_03285</name>
</gene>
<protein>
    <recommendedName>
        <fullName evidence="1">Glycosyltransferase 2-like domain-containing protein</fullName>
    </recommendedName>
</protein>
<feature type="domain" description="Glycosyltransferase 2-like" evidence="1">
    <location>
        <begin position="4"/>
        <end position="116"/>
    </location>
</feature>
<dbReference type="EMBL" id="MTBD01000005">
    <property type="protein sequence ID" value="PRP72169.1"/>
    <property type="molecule type" value="Genomic_DNA"/>
</dbReference>
<sequence>MLLSVIMPAHNAAAFLEQTLILLAGEMAGVEQVEVIAIDDASTDGTASILSAFSSTHSWLRTLSVDFANVGQARRAGVELATGSFVTFLDSDDAFFKGGLSWLVQKLRQHDPDLLMTPLLEVYVPYDGVEPLAPADVEPLSLRQACGKFCEHQALQGHFNGKCVRRSILLNHLPAAMSCYEDMATTPYWIRDAHSILWGETRFYAYYKRPGSLSDRGTEWRYKSEYCQALLNIEDAFRGQVSCMQTAHLWIGFAKELLWNAAGKAFLRERTDVIDKLLSIPLPSYLCSSNASWKLKWRFLRVRLGLLRLGLK</sequence>
<dbReference type="InterPro" id="IPR001173">
    <property type="entry name" value="Glyco_trans_2-like"/>
</dbReference>
<evidence type="ECO:0000313" key="2">
    <source>
        <dbReference type="EMBL" id="PRP72169.1"/>
    </source>
</evidence>
<dbReference type="Gene3D" id="3.90.550.10">
    <property type="entry name" value="Spore Coat Polysaccharide Biosynthesis Protein SpsA, Chain A"/>
    <property type="match status" value="1"/>
</dbReference>
<dbReference type="Pfam" id="PF00535">
    <property type="entry name" value="Glycos_transf_2"/>
    <property type="match status" value="1"/>
</dbReference>
<dbReference type="RefSeq" id="WP_106075806.1">
    <property type="nucleotide sequence ID" value="NZ_MTBD01000005.1"/>
</dbReference>
<evidence type="ECO:0000259" key="1">
    <source>
        <dbReference type="Pfam" id="PF00535"/>
    </source>
</evidence>
<proteinExistence type="predicted"/>
<dbReference type="SUPFAM" id="SSF53448">
    <property type="entry name" value="Nucleotide-diphospho-sugar transferases"/>
    <property type="match status" value="1"/>
</dbReference>
<reference evidence="2 3" key="1">
    <citation type="submission" date="2017-01" db="EMBL/GenBank/DDBJ databases">
        <title>New insights into the genetic diversity of Chromobacterium isolated from tropical freshwater lake.</title>
        <authorList>
            <person name="Santos A.B."/>
            <person name="Nascimento A.M."/>
            <person name="Da Silva P.C."/>
        </authorList>
    </citation>
    <scope>NUCLEOTIDE SEQUENCE [LARGE SCALE GENOMIC DNA]</scope>
    <source>
        <strain evidence="2 3">56AF</strain>
    </source>
</reference>
<evidence type="ECO:0000313" key="3">
    <source>
        <dbReference type="Proteomes" id="UP000239469"/>
    </source>
</evidence>